<keyword evidence="6" id="KW-0812">Transmembrane</keyword>
<dbReference type="PROSITE" id="PS50111">
    <property type="entry name" value="CHEMOTAXIS_TRANSDUC_2"/>
    <property type="match status" value="1"/>
</dbReference>
<comment type="similarity">
    <text evidence="4">Belongs to the methyl-accepting chemotaxis (MCP) protein family.</text>
</comment>
<accession>A0A8J3E415</accession>
<evidence type="ECO:0000256" key="2">
    <source>
        <dbReference type="ARBA" id="ARBA00022519"/>
    </source>
</evidence>
<evidence type="ECO:0000256" key="4">
    <source>
        <dbReference type="ARBA" id="ARBA00029447"/>
    </source>
</evidence>
<evidence type="ECO:0000259" key="8">
    <source>
        <dbReference type="PROSITE" id="PS50192"/>
    </source>
</evidence>
<evidence type="ECO:0000313" key="11">
    <source>
        <dbReference type="Proteomes" id="UP000646365"/>
    </source>
</evidence>
<dbReference type="Pfam" id="PF00015">
    <property type="entry name" value="MCPsignal"/>
    <property type="match status" value="1"/>
</dbReference>
<keyword evidence="11" id="KW-1185">Reference proteome</keyword>
<dbReference type="PROSITE" id="PS50885">
    <property type="entry name" value="HAMP"/>
    <property type="match status" value="1"/>
</dbReference>
<dbReference type="Pfam" id="PF00672">
    <property type="entry name" value="HAMP"/>
    <property type="match status" value="1"/>
</dbReference>
<reference evidence="10" key="1">
    <citation type="journal article" date="2014" name="Int. J. Syst. Evol. Microbiol.">
        <title>Complete genome sequence of Corynebacterium casei LMG S-19264T (=DSM 44701T), isolated from a smear-ripened cheese.</title>
        <authorList>
            <consortium name="US DOE Joint Genome Institute (JGI-PGF)"/>
            <person name="Walter F."/>
            <person name="Albersmeier A."/>
            <person name="Kalinowski J."/>
            <person name="Ruckert C."/>
        </authorList>
    </citation>
    <scope>NUCLEOTIDE SEQUENCE</scope>
    <source>
        <strain evidence="10">CGMCC 1.15725</strain>
    </source>
</reference>
<proteinExistence type="inferred from homology"/>
<keyword evidence="6" id="KW-0472">Membrane</keyword>
<comment type="subcellular location">
    <subcellularLocation>
        <location evidence="1">Cell inner membrane</location>
        <topology evidence="1">Multi-pass membrane protein</topology>
    </subcellularLocation>
</comment>
<dbReference type="InterPro" id="IPR024478">
    <property type="entry name" value="HlyB_4HB_MCP"/>
</dbReference>
<evidence type="ECO:0000256" key="3">
    <source>
        <dbReference type="ARBA" id="ARBA00023224"/>
    </source>
</evidence>
<dbReference type="InterPro" id="IPR004089">
    <property type="entry name" value="MCPsignal_dom"/>
</dbReference>
<dbReference type="SMART" id="SM00304">
    <property type="entry name" value="HAMP"/>
    <property type="match status" value="1"/>
</dbReference>
<feature type="domain" description="HAMP" evidence="9">
    <location>
        <begin position="249"/>
        <end position="302"/>
    </location>
</feature>
<dbReference type="SUPFAM" id="SSF58104">
    <property type="entry name" value="Methyl-accepting chemotaxis protein (MCP) signaling domain"/>
    <property type="match status" value="1"/>
</dbReference>
<dbReference type="PROSITE" id="PS50192">
    <property type="entry name" value="T_SNARE"/>
    <property type="match status" value="1"/>
</dbReference>
<dbReference type="InterPro" id="IPR000727">
    <property type="entry name" value="T_SNARE_dom"/>
</dbReference>
<evidence type="ECO:0000256" key="1">
    <source>
        <dbReference type="ARBA" id="ARBA00004429"/>
    </source>
</evidence>
<keyword evidence="2" id="KW-1003">Cell membrane</keyword>
<name>A0A8J3E415_9PROT</name>
<dbReference type="Gene3D" id="1.10.287.950">
    <property type="entry name" value="Methyl-accepting chemotaxis protein"/>
    <property type="match status" value="1"/>
</dbReference>
<evidence type="ECO:0000256" key="6">
    <source>
        <dbReference type="SAM" id="Phobius"/>
    </source>
</evidence>
<dbReference type="CDD" id="cd06225">
    <property type="entry name" value="HAMP"/>
    <property type="match status" value="1"/>
</dbReference>
<gene>
    <name evidence="10" type="ORF">GCM10011611_31820</name>
</gene>
<keyword evidence="2" id="KW-0997">Cell inner membrane</keyword>
<dbReference type="PANTHER" id="PTHR32089:SF112">
    <property type="entry name" value="LYSOZYME-LIKE PROTEIN-RELATED"/>
    <property type="match status" value="1"/>
</dbReference>
<feature type="transmembrane region" description="Helical" evidence="6">
    <location>
        <begin position="51"/>
        <end position="72"/>
    </location>
</feature>
<dbReference type="GO" id="GO:0007165">
    <property type="term" value="P:signal transduction"/>
    <property type="evidence" value="ECO:0007669"/>
    <property type="project" value="UniProtKB-KW"/>
</dbReference>
<protein>
    <submittedName>
        <fullName evidence="10">Chemotaxis protein</fullName>
    </submittedName>
</protein>
<organism evidence="10 11">
    <name type="scientific">Aliidongia dinghuensis</name>
    <dbReference type="NCBI Taxonomy" id="1867774"/>
    <lineage>
        <taxon>Bacteria</taxon>
        <taxon>Pseudomonadati</taxon>
        <taxon>Pseudomonadota</taxon>
        <taxon>Alphaproteobacteria</taxon>
        <taxon>Rhodospirillales</taxon>
        <taxon>Dongiaceae</taxon>
        <taxon>Aliidongia</taxon>
    </lineage>
</organism>
<evidence type="ECO:0000259" key="9">
    <source>
        <dbReference type="PROSITE" id="PS50885"/>
    </source>
</evidence>
<reference evidence="10" key="2">
    <citation type="submission" date="2020-09" db="EMBL/GenBank/DDBJ databases">
        <authorList>
            <person name="Sun Q."/>
            <person name="Zhou Y."/>
        </authorList>
    </citation>
    <scope>NUCLEOTIDE SEQUENCE</scope>
    <source>
        <strain evidence="10">CGMCC 1.15725</strain>
    </source>
</reference>
<dbReference type="EMBL" id="BMJQ01000008">
    <property type="protein sequence ID" value="GGF23357.1"/>
    <property type="molecule type" value="Genomic_DNA"/>
</dbReference>
<dbReference type="PANTHER" id="PTHR32089">
    <property type="entry name" value="METHYL-ACCEPTING CHEMOTAXIS PROTEIN MCPB"/>
    <property type="match status" value="1"/>
</dbReference>
<feature type="domain" description="T-SNARE coiled-coil homology" evidence="8">
    <location>
        <begin position="494"/>
        <end position="556"/>
    </location>
</feature>
<dbReference type="Pfam" id="PF12729">
    <property type="entry name" value="4HB_MCP_1"/>
    <property type="match status" value="1"/>
</dbReference>
<dbReference type="InterPro" id="IPR003660">
    <property type="entry name" value="HAMP_dom"/>
</dbReference>
<keyword evidence="6" id="KW-1133">Transmembrane helix</keyword>
<evidence type="ECO:0000259" key="7">
    <source>
        <dbReference type="PROSITE" id="PS50111"/>
    </source>
</evidence>
<evidence type="ECO:0000256" key="5">
    <source>
        <dbReference type="PROSITE-ProRule" id="PRU00284"/>
    </source>
</evidence>
<dbReference type="Gene3D" id="6.10.340.10">
    <property type="match status" value="1"/>
</dbReference>
<comment type="caution">
    <text evidence="10">The sequence shown here is derived from an EMBL/GenBank/DDBJ whole genome shotgun (WGS) entry which is preliminary data.</text>
</comment>
<dbReference type="AlphaFoldDB" id="A0A8J3E415"/>
<dbReference type="SMART" id="SM00283">
    <property type="entry name" value="MA"/>
    <property type="match status" value="1"/>
</dbReference>
<evidence type="ECO:0000313" key="10">
    <source>
        <dbReference type="EMBL" id="GGF23357.1"/>
    </source>
</evidence>
<feature type="domain" description="Methyl-accepting transducer" evidence="7">
    <location>
        <begin position="342"/>
        <end position="571"/>
    </location>
</feature>
<keyword evidence="3 5" id="KW-0807">Transducer</keyword>
<dbReference type="Proteomes" id="UP000646365">
    <property type="component" value="Unassembled WGS sequence"/>
</dbReference>
<dbReference type="GO" id="GO:0005886">
    <property type="term" value="C:plasma membrane"/>
    <property type="evidence" value="ECO:0007669"/>
    <property type="project" value="UniProtKB-SubCell"/>
</dbReference>
<sequence>MRCVYSAGMGHVFAPILKRSAGQAFGKYSNFKENGMSSVISSLTIKYKVRLVFGSLFVVLTVMAILAVLRLGDIASATANVRDNVLPTTQLLGKMTDTFQRHRILEAEHVLAVDAKQMDAIEATETTALGDMKQLRTSVEPLLKTADEKAAYQQFSSAWDDYLTASDQLNAASRKNDDEKTVAAYRDHGGKAFDAVRTALTGLVDLNVHRGDEGATAAERTATSTEWVLGTAVIVALLLCLVGTYVFEATVLKPILKIVGIMGRLSQHDLTVTLDGAERADEIGMMVRAIGVFRDNMEKADVLSSEQSREKAAKEQRQARVEGHIAEFARAIEREISALSAAAGRMRTASQTMSQTATETSHQADAVDQAAQQASANVESVASATGELASSVTEISRQVDLSSQIARKAVDEANRTNHTIQGLVGAAQKIGDVMQLIGHIAAQTKLLALNATIEAARAGEAGKGFAVVASEVRNLAAQTASATDDIAQQIGEIQKATEEAVGAISHIGGTITEISDISTMISAAVEQQGATTQGIKRNTVEAASGTSNVSANISRVSAGAGETGAAAAEVLNSAGELGRQSEILRQEITRFLDQIRAA</sequence>
<feature type="transmembrane region" description="Helical" evidence="6">
    <location>
        <begin position="227"/>
        <end position="247"/>
    </location>
</feature>